<dbReference type="Gene3D" id="2.60.40.10">
    <property type="entry name" value="Immunoglobulins"/>
    <property type="match status" value="1"/>
</dbReference>
<dbReference type="RefSeq" id="WP_369458855.1">
    <property type="nucleotide sequence ID" value="NZ_JBGBDC010000001.1"/>
</dbReference>
<comment type="caution">
    <text evidence="2">The sequence shown here is derived from an EMBL/GenBank/DDBJ whole genome shotgun (WGS) entry which is preliminary data.</text>
</comment>
<gene>
    <name evidence="2" type="ORF">AB7A72_01895</name>
</gene>
<feature type="signal peptide" evidence="1">
    <location>
        <begin position="1"/>
        <end position="22"/>
    </location>
</feature>
<sequence>MRLISKSITAALISCAFSAGWAANTIAPQNGNWIISEELGGKPGRGMGIDVQDGVFLMQLYNYNKDGSATFHMATGAVVDNKVDLPLKKYKGGPYFGSGRRDGVEAEDAGNVKIEFTSRTTAIIQLPGEEPKQMQRFNYEGTPEDQWSDPAFVERWAMVAMDADGNPSTTFLADTAIGSQMALVPNMAAGWPYKSSSKFTVHTLDLATPNKHGFMECDYLGSNMEFSCVGEQVDTSSGSAVRKPIKLVMQRSLDDLQGTLTLDGSDTKVMGARVEQTAYAVEENRVVTRAHFRRNSLPEAGTWIINNEITGKAGRGISLDLQKPVGSKHLLFMPIYNYDEKGNATFHIGMATHSPSSVNPSLPAIPVTKYKGGRYLGGPAQDGVEDVYVGPEQITFNTTATGLLQFPKEDPVNFKRFYFGIDQDRIESLVGTWALVPHAGAVKHRILHLKKTSSGVVQDKDAGYTCTVNYWLDLRFVCEPQTVTADQQRIRLGAGFYGAARAILGDGGSLPDSSPELTAIRITDAKGNFVQGGPLYPVDDEGSNPGNGEAAAPTAQIATVSGAVEGGTVTLEGSGKAAAGKRLTYKWTLSSVPAGSKAELASADTINPSFVADKPGSYQITLVVNDGSKESAPAKLTITVMPKDGIRLLRDDDSAASGQALSWPYTASSEISASVACVGGCTNTYKIAQYKLQVNGADYTVANLTATNLTSGSSVAASFEGLSEGQVVTADKPVSFALRSAFTNGKTVNLKFSFTIKETGETFSYTTVFKTN</sequence>
<evidence type="ECO:0000313" key="3">
    <source>
        <dbReference type="Proteomes" id="UP001562178"/>
    </source>
</evidence>
<proteinExistence type="predicted"/>
<organism evidence="2 3">
    <name type="scientific">Comamonas sediminis</name>
    <dbReference type="NCBI Taxonomy" id="1783360"/>
    <lineage>
        <taxon>Bacteria</taxon>
        <taxon>Pseudomonadati</taxon>
        <taxon>Pseudomonadota</taxon>
        <taxon>Betaproteobacteria</taxon>
        <taxon>Burkholderiales</taxon>
        <taxon>Comamonadaceae</taxon>
        <taxon>Comamonas</taxon>
    </lineage>
</organism>
<accession>A0ABV4AWX1</accession>
<dbReference type="SUPFAM" id="SSF49299">
    <property type="entry name" value="PKD domain"/>
    <property type="match status" value="1"/>
</dbReference>
<feature type="chain" id="PRO_5046790004" description="PKD domain-containing protein" evidence="1">
    <location>
        <begin position="23"/>
        <end position="772"/>
    </location>
</feature>
<reference evidence="2 3" key="1">
    <citation type="journal article" date="2016" name="Int. J. Syst. Evol. Microbiol.">
        <title>Description of Comamonas sediminis sp. nov., isolated from lagoon sediments.</title>
        <authorList>
            <person name="Subhash Y."/>
            <person name="Bang J.J."/>
            <person name="You T.H."/>
            <person name="Lee S.S."/>
        </authorList>
    </citation>
    <scope>NUCLEOTIDE SEQUENCE [LARGE SCALE GENOMIC DNA]</scope>
    <source>
        <strain evidence="2 3">JCM 31169</strain>
    </source>
</reference>
<keyword evidence="3" id="KW-1185">Reference proteome</keyword>
<name>A0ABV4AWX1_9BURK</name>
<dbReference type="Pfam" id="PF22352">
    <property type="entry name" value="K319L-like_PKD"/>
    <property type="match status" value="1"/>
</dbReference>
<evidence type="ECO:0000256" key="1">
    <source>
        <dbReference type="SAM" id="SignalP"/>
    </source>
</evidence>
<keyword evidence="1" id="KW-0732">Signal</keyword>
<dbReference type="InterPro" id="IPR013783">
    <property type="entry name" value="Ig-like_fold"/>
</dbReference>
<dbReference type="InterPro" id="IPR035986">
    <property type="entry name" value="PKD_dom_sf"/>
</dbReference>
<evidence type="ECO:0000313" key="2">
    <source>
        <dbReference type="EMBL" id="MEY2249744.1"/>
    </source>
</evidence>
<dbReference type="CDD" id="cd00146">
    <property type="entry name" value="PKD"/>
    <property type="match status" value="1"/>
</dbReference>
<dbReference type="EMBL" id="JBGBDC010000001">
    <property type="protein sequence ID" value="MEY2249744.1"/>
    <property type="molecule type" value="Genomic_DNA"/>
</dbReference>
<protein>
    <recommendedName>
        <fullName evidence="4">PKD domain-containing protein</fullName>
    </recommendedName>
</protein>
<evidence type="ECO:0008006" key="4">
    <source>
        <dbReference type="Google" id="ProtNLM"/>
    </source>
</evidence>
<dbReference type="Proteomes" id="UP001562178">
    <property type="component" value="Unassembled WGS sequence"/>
</dbReference>